<feature type="region of interest" description="Disordered" evidence="4">
    <location>
        <begin position="282"/>
        <end position="301"/>
    </location>
</feature>
<feature type="domain" description="C2H2-type" evidence="6">
    <location>
        <begin position="829"/>
        <end position="857"/>
    </location>
</feature>
<dbReference type="PROSITE" id="PS00141">
    <property type="entry name" value="ASP_PROTEASE"/>
    <property type="match status" value="1"/>
</dbReference>
<dbReference type="AlphaFoldDB" id="A0A8S3R912"/>
<dbReference type="GO" id="GO:0005096">
    <property type="term" value="F:GTPase activator activity"/>
    <property type="evidence" value="ECO:0007669"/>
    <property type="project" value="UniProtKB-KW"/>
</dbReference>
<dbReference type="Proteomes" id="UP000683360">
    <property type="component" value="Unassembled WGS sequence"/>
</dbReference>
<dbReference type="GO" id="GO:0003676">
    <property type="term" value="F:nucleic acid binding"/>
    <property type="evidence" value="ECO:0007669"/>
    <property type="project" value="InterPro"/>
</dbReference>
<dbReference type="SUPFAM" id="SSF47923">
    <property type="entry name" value="Ypt/Rab-GAP domain of gyp1p"/>
    <property type="match status" value="1"/>
</dbReference>
<keyword evidence="1" id="KW-0343">GTPase activation</keyword>
<dbReference type="GO" id="GO:0006508">
    <property type="term" value="P:proteolysis"/>
    <property type="evidence" value="ECO:0007669"/>
    <property type="project" value="InterPro"/>
</dbReference>
<dbReference type="GO" id="GO:0004190">
    <property type="term" value="F:aspartic-type endopeptidase activity"/>
    <property type="evidence" value="ECO:0007669"/>
    <property type="project" value="InterPro"/>
</dbReference>
<dbReference type="GO" id="GO:0008270">
    <property type="term" value="F:zinc ion binding"/>
    <property type="evidence" value="ECO:0007669"/>
    <property type="project" value="UniProtKB-KW"/>
</dbReference>
<dbReference type="InterPro" id="IPR034122">
    <property type="entry name" value="Retropepsin-like_bacterial"/>
</dbReference>
<evidence type="ECO:0000256" key="4">
    <source>
        <dbReference type="SAM" id="MobiDB-lite"/>
    </source>
</evidence>
<sequence>MANAIPDDSPRDMKEIEKGREMQNGSAMAHVDRYGFMGGDQYTDPDDEHRISFEKLRKREMKWLEMFENWEKCMSKRFKKIRERCRKGIPPSLRSRAWQYLCGSKFLMEQNAGRYQEYLKRPIKPQWEDDIKKDLHRQFPAHEMFTARGGHGQEDLFWILKAYTIHNPHDGYCQAQGPIAAILLMHMPAEQAFWCLVSICEKYLPGYYSPGLEAVQVDGDVLFGLLKKTSLPIHKHLVSNHRNITSQNTTIYVETRNLTRELDRLNKEIECLRSKSFENAPDFSQSTPINQATWPRQSDSGFRTSIIPDPDFGTGSNILQSSNVGKGAAKSKVMPRPAIPDKHIPASIKLAPEMKNYSDSVFETNFVTERLKKNLPKPQDKLGAYRGDNKSKNIIKPATFDGQGSLIDYKSHFDACSRINGWTESEKGLYLAVSLRGQAQGVLGNLPTDKRQDFKELVMSLEERFSPANQTELYRTQLRERRQKASESLPELGQDIRRLANLSYPTAPNDVRETLAKEQFIDGLMSVDMRLRIKQARPADLNDAIRHAVELEAFNKAEIKQDNGKGYSRAITRDGTNSDASDKTVELLKNMQTALTDLQQEVRALKQTRAQYQNHKNRGCFNCGKFGHFKKDCPDSSVKRGHPNSQNLPEVSHEKQNGVIGVNKLANEAGMFIEAKVNGCKAKMLIDTGATVSLISKKMFDSMKSQVLSPMDREILTANGSPLILFGKTIIDIDLNGHVCSNIAVVADLNVDGILGIDFQRSHNCVINITKRSDRLLRAYVASAVQLPPRCEVLVSKTITEPVLPIKEKVSIVDTNKGILVKNQEKTLSHCYQCSKVFKKSVYRRRHMKRFHRNDDVKIVELPREQDVYSKDEDVNREEVSENDSSENEDDDIKEPDTNVKTSDKVCLKGLSKEKQHKRKMWLQSRKSY</sequence>
<dbReference type="CDD" id="cd05483">
    <property type="entry name" value="retropepsin_like_bacteria"/>
    <property type="match status" value="1"/>
</dbReference>
<dbReference type="PROSITE" id="PS00028">
    <property type="entry name" value="ZINC_FINGER_C2H2_1"/>
    <property type="match status" value="1"/>
</dbReference>
<dbReference type="PROSITE" id="PS50086">
    <property type="entry name" value="TBC_RABGAP"/>
    <property type="match status" value="1"/>
</dbReference>
<dbReference type="Pfam" id="PF00566">
    <property type="entry name" value="RabGAP-TBC"/>
    <property type="match status" value="1"/>
</dbReference>
<organism evidence="8 9">
    <name type="scientific">Mytilus edulis</name>
    <name type="common">Blue mussel</name>
    <dbReference type="NCBI Taxonomy" id="6550"/>
    <lineage>
        <taxon>Eukaryota</taxon>
        <taxon>Metazoa</taxon>
        <taxon>Spiralia</taxon>
        <taxon>Lophotrochozoa</taxon>
        <taxon>Mollusca</taxon>
        <taxon>Bivalvia</taxon>
        <taxon>Autobranchia</taxon>
        <taxon>Pteriomorphia</taxon>
        <taxon>Mytilida</taxon>
        <taxon>Mytiloidea</taxon>
        <taxon>Mytilidae</taxon>
        <taxon>Mytilinae</taxon>
        <taxon>Mytilus</taxon>
    </lineage>
</organism>
<dbReference type="Gene3D" id="1.10.10.750">
    <property type="entry name" value="Ypt/Rab-GAP domain of gyp1p, domain 1"/>
    <property type="match status" value="1"/>
</dbReference>
<dbReference type="PANTHER" id="PTHR47219">
    <property type="entry name" value="RAB GTPASE-ACTIVATING PROTEIN 1-LIKE"/>
    <property type="match status" value="1"/>
</dbReference>
<dbReference type="InterPro" id="IPR001878">
    <property type="entry name" value="Znf_CCHC"/>
</dbReference>
<evidence type="ECO:0000313" key="8">
    <source>
        <dbReference type="EMBL" id="CAG2201574.1"/>
    </source>
</evidence>
<protein>
    <submittedName>
        <fullName evidence="8">TBC1D10</fullName>
    </submittedName>
</protein>
<dbReference type="InterPro" id="IPR036875">
    <property type="entry name" value="Znf_CCHC_sf"/>
</dbReference>
<proteinExistence type="predicted"/>
<feature type="compositionally biased region" description="Basic and acidic residues" evidence="4">
    <location>
        <begin position="870"/>
        <end position="880"/>
    </location>
</feature>
<feature type="domain" description="CCHC-type" evidence="7">
    <location>
        <begin position="620"/>
        <end position="635"/>
    </location>
</feature>
<feature type="region of interest" description="Disordered" evidence="4">
    <location>
        <begin position="870"/>
        <end position="929"/>
    </location>
</feature>
<gene>
    <name evidence="8" type="ORF">MEDL_16159</name>
</gene>
<evidence type="ECO:0000313" key="9">
    <source>
        <dbReference type="Proteomes" id="UP000683360"/>
    </source>
</evidence>
<dbReference type="Gene3D" id="2.40.70.10">
    <property type="entry name" value="Acid Proteases"/>
    <property type="match status" value="1"/>
</dbReference>
<dbReference type="FunFam" id="1.10.10.750:FF:000001">
    <property type="entry name" value="TBC1 domain family member 10A"/>
    <property type="match status" value="1"/>
</dbReference>
<dbReference type="OrthoDB" id="159449at2759"/>
<dbReference type="InterPro" id="IPR050302">
    <property type="entry name" value="Rab_GAP_TBC_domain"/>
</dbReference>
<dbReference type="Gene3D" id="4.10.60.10">
    <property type="entry name" value="Zinc finger, CCHC-type"/>
    <property type="match status" value="1"/>
</dbReference>
<reference evidence="8" key="1">
    <citation type="submission" date="2021-03" db="EMBL/GenBank/DDBJ databases">
        <authorList>
            <person name="Bekaert M."/>
        </authorList>
    </citation>
    <scope>NUCLEOTIDE SEQUENCE</scope>
</reference>
<dbReference type="SUPFAM" id="SSF57756">
    <property type="entry name" value="Retrovirus zinc finger-like domains"/>
    <property type="match status" value="1"/>
</dbReference>
<dbReference type="SUPFAM" id="SSF50630">
    <property type="entry name" value="Acid proteases"/>
    <property type="match status" value="1"/>
</dbReference>
<keyword evidence="9" id="KW-1185">Reference proteome</keyword>
<evidence type="ECO:0000259" key="7">
    <source>
        <dbReference type="PROSITE" id="PS50158"/>
    </source>
</evidence>
<dbReference type="PROSITE" id="PS50158">
    <property type="entry name" value="ZF_CCHC"/>
    <property type="match status" value="1"/>
</dbReference>
<evidence type="ECO:0000259" key="5">
    <source>
        <dbReference type="PROSITE" id="PS50086"/>
    </source>
</evidence>
<feature type="compositionally biased region" description="Basic and acidic residues" evidence="4">
    <location>
        <begin position="895"/>
        <end position="914"/>
    </location>
</feature>
<dbReference type="EMBL" id="CAJPWZ010000853">
    <property type="protein sequence ID" value="CAG2201574.1"/>
    <property type="molecule type" value="Genomic_DNA"/>
</dbReference>
<dbReference type="Pfam" id="PF00098">
    <property type="entry name" value="zf-CCHC"/>
    <property type="match status" value="1"/>
</dbReference>
<evidence type="ECO:0000256" key="1">
    <source>
        <dbReference type="ARBA" id="ARBA00022468"/>
    </source>
</evidence>
<dbReference type="SMART" id="SM00164">
    <property type="entry name" value="TBC"/>
    <property type="match status" value="1"/>
</dbReference>
<dbReference type="FunFam" id="1.10.8.270:FF:000007">
    <property type="entry name" value="TBC1 domain family member 10A"/>
    <property type="match status" value="1"/>
</dbReference>
<evidence type="ECO:0000256" key="3">
    <source>
        <dbReference type="SAM" id="Coils"/>
    </source>
</evidence>
<evidence type="ECO:0000256" key="2">
    <source>
        <dbReference type="PROSITE-ProRule" id="PRU00042"/>
    </source>
</evidence>
<dbReference type="InterPro" id="IPR000195">
    <property type="entry name" value="Rab-GAP-TBC_dom"/>
</dbReference>
<keyword evidence="2" id="KW-0863">Zinc-finger</keyword>
<name>A0A8S3R912_MYTED</name>
<dbReference type="InterPro" id="IPR035969">
    <property type="entry name" value="Rab-GAP_TBC_sf"/>
</dbReference>
<keyword evidence="2" id="KW-0479">Metal-binding</keyword>
<feature type="domain" description="Rab-GAP TBC" evidence="5">
    <location>
        <begin position="88"/>
        <end position="280"/>
    </location>
</feature>
<keyword evidence="3" id="KW-0175">Coiled coil</keyword>
<keyword evidence="2" id="KW-0862">Zinc</keyword>
<comment type="caution">
    <text evidence="8">The sequence shown here is derived from an EMBL/GenBank/DDBJ whole genome shotgun (WGS) entry which is preliminary data.</text>
</comment>
<dbReference type="Pfam" id="PF13975">
    <property type="entry name" value="gag-asp_proteas"/>
    <property type="match status" value="1"/>
</dbReference>
<dbReference type="PANTHER" id="PTHR47219:SF4">
    <property type="entry name" value="TBC1 DOMAIN FAMILY MEMBER 10A"/>
    <property type="match status" value="1"/>
</dbReference>
<dbReference type="GO" id="GO:0031267">
    <property type="term" value="F:small GTPase binding"/>
    <property type="evidence" value="ECO:0007669"/>
    <property type="project" value="TreeGrafter"/>
</dbReference>
<evidence type="ECO:0000259" key="6">
    <source>
        <dbReference type="PROSITE" id="PS50157"/>
    </source>
</evidence>
<dbReference type="Gene3D" id="1.10.8.270">
    <property type="entry name" value="putative rabgap domain of human tbc1 domain family member 14 like domains"/>
    <property type="match status" value="1"/>
</dbReference>
<feature type="coiled-coil region" evidence="3">
    <location>
        <begin position="588"/>
        <end position="618"/>
    </location>
</feature>
<dbReference type="SMART" id="SM00343">
    <property type="entry name" value="ZnF_C2HC"/>
    <property type="match status" value="1"/>
</dbReference>
<dbReference type="InterPro" id="IPR021109">
    <property type="entry name" value="Peptidase_aspartic_dom_sf"/>
</dbReference>
<dbReference type="InterPro" id="IPR013087">
    <property type="entry name" value="Znf_C2H2_type"/>
</dbReference>
<accession>A0A8S3R912</accession>
<dbReference type="InterPro" id="IPR001969">
    <property type="entry name" value="Aspartic_peptidase_AS"/>
</dbReference>
<dbReference type="PROSITE" id="PS50157">
    <property type="entry name" value="ZINC_FINGER_C2H2_2"/>
    <property type="match status" value="1"/>
</dbReference>
<feature type="compositionally biased region" description="Acidic residues" evidence="4">
    <location>
        <begin position="881"/>
        <end position="894"/>
    </location>
</feature>